<proteinExistence type="predicted"/>
<accession>A0A345ZXD1</accession>
<dbReference type="EMBL" id="CP031417">
    <property type="protein sequence ID" value="AXK81578.1"/>
    <property type="molecule type" value="Genomic_DNA"/>
</dbReference>
<gene>
    <name evidence="2" type="ORF">DW352_14255</name>
</gene>
<dbReference type="RefSeq" id="WP_115691957.1">
    <property type="nucleotide sequence ID" value="NZ_CP031417.1"/>
</dbReference>
<evidence type="ECO:0000256" key="1">
    <source>
        <dbReference type="SAM" id="MobiDB-lite"/>
    </source>
</evidence>
<protein>
    <submittedName>
        <fullName evidence="2">Uncharacterized protein</fullName>
    </submittedName>
</protein>
<feature type="region of interest" description="Disordered" evidence="1">
    <location>
        <begin position="26"/>
        <end position="63"/>
    </location>
</feature>
<keyword evidence="3" id="KW-1185">Reference proteome</keyword>
<name>A0A345ZXD1_9HYPH</name>
<reference evidence="2 3" key="1">
    <citation type="submission" date="2018-07" db="EMBL/GenBank/DDBJ databases">
        <authorList>
            <person name="Quirk P.G."/>
            <person name="Krulwich T.A."/>
        </authorList>
    </citation>
    <scope>NUCLEOTIDE SEQUENCE [LARGE SCALE GENOMIC DNA]</scope>
    <source>
        <strain evidence="2 3">CC-BB4</strain>
    </source>
</reference>
<sequence>MDAKLIRIRELIDQKESIDAELASLIGGMPDAPRRGRPKKSDNNHSAAGPGLAQAPGGEAADA</sequence>
<dbReference type="AlphaFoldDB" id="A0A345ZXD1"/>
<feature type="compositionally biased region" description="Low complexity" evidence="1">
    <location>
        <begin position="47"/>
        <end position="63"/>
    </location>
</feature>
<dbReference type="Proteomes" id="UP000254889">
    <property type="component" value="Chromosome"/>
</dbReference>
<evidence type="ECO:0000313" key="2">
    <source>
        <dbReference type="EMBL" id="AXK81578.1"/>
    </source>
</evidence>
<dbReference type="KEGG" id="ptaw:DW352_14255"/>
<organism evidence="2 3">
    <name type="scientific">Pseudolabrys taiwanensis</name>
    <dbReference type="NCBI Taxonomy" id="331696"/>
    <lineage>
        <taxon>Bacteria</taxon>
        <taxon>Pseudomonadati</taxon>
        <taxon>Pseudomonadota</taxon>
        <taxon>Alphaproteobacteria</taxon>
        <taxon>Hyphomicrobiales</taxon>
        <taxon>Xanthobacteraceae</taxon>
        <taxon>Pseudolabrys</taxon>
    </lineage>
</organism>
<evidence type="ECO:0000313" key="3">
    <source>
        <dbReference type="Proteomes" id="UP000254889"/>
    </source>
</evidence>